<sequence>MQIKSRNAEKIIQKTKAYKLASEIINQVQLAGLILCLVYLKANTYILC</sequence>
<proteinExistence type="predicted"/>
<evidence type="ECO:0000313" key="1">
    <source>
        <dbReference type="EMBL" id="SDB90690.1"/>
    </source>
</evidence>
<dbReference type="AlphaFoldDB" id="A0A1G6H8U8"/>
<protein>
    <submittedName>
        <fullName evidence="1">Uncharacterized protein</fullName>
    </submittedName>
</protein>
<keyword evidence="2" id="KW-1185">Reference proteome</keyword>
<dbReference type="EMBL" id="FMYO01000001">
    <property type="protein sequence ID" value="SDB90690.1"/>
    <property type="molecule type" value="Genomic_DNA"/>
</dbReference>
<reference evidence="2" key="1">
    <citation type="submission" date="2016-09" db="EMBL/GenBank/DDBJ databases">
        <authorList>
            <person name="Varghese N."/>
            <person name="Submissions S."/>
        </authorList>
    </citation>
    <scope>NUCLEOTIDE SEQUENCE [LARGE SCALE GENOMIC DNA]</scope>
    <source>
        <strain evidence="2">ANC 4667</strain>
    </source>
</reference>
<accession>A0A1G6H8U8</accession>
<dbReference type="Proteomes" id="UP000243468">
    <property type="component" value="Unassembled WGS sequence"/>
</dbReference>
<dbReference type="STRING" id="1226327.SAMN05421732_101837"/>
<gene>
    <name evidence="1" type="ORF">SAMN05421732_101837</name>
</gene>
<evidence type="ECO:0000313" key="2">
    <source>
        <dbReference type="Proteomes" id="UP000243468"/>
    </source>
</evidence>
<organism evidence="1 2">
    <name type="scientific">Acinetobacter kookii</name>
    <dbReference type="NCBI Taxonomy" id="1226327"/>
    <lineage>
        <taxon>Bacteria</taxon>
        <taxon>Pseudomonadati</taxon>
        <taxon>Pseudomonadota</taxon>
        <taxon>Gammaproteobacteria</taxon>
        <taxon>Moraxellales</taxon>
        <taxon>Moraxellaceae</taxon>
        <taxon>Acinetobacter</taxon>
    </lineage>
</organism>
<name>A0A1G6H8U8_9GAMM</name>